<sequence length="723" mass="82853">MEEFVDINQNHDEGKHQKPKKKNHERKVIVGRKWTLGCDKFGQKNTRLWLETAEDPNMVYLYRLHNPGEKIQRFVCSKCQSKGKYTVVELRSGKKNLYEKGEHTEDCKRPLQTVLKDQEKYAKLRSSSGKENFSPKKSLSSVTTEDEENAVVQENAGVDAQEAPVDASNPNVNLNELFTLLAAAFLPAAAPPAPEETVAEPNLSNTPGAEALFELIRSCQNVNASSDTTLETEPATTSPVEPGQDSKEPLKMESSCEEESDDEEWKPPENDPTFSDDEQIDEKPRKKTSKKSDDDEEWKPTENDLTFSDDEQIDKKPRKKTLKKRSRTVSDSDDIEILKVIPGQKLPNANKRIHLIIPKLNFSSSSPTITVANPLSNVFRPQVTYSPSPMTIVVPTLEGYKAVINRPFGTFDMCNELFIQVEDEPTRFYIYQKSMPNYFSCLHCDHRSKAWFFTLPNGSKLLHEMDKHFEGCKKILEREKIEYRGDWPFEVDKMIPEKIIYDIHEMTSMVNASLTRGFKKLHPEKHWGMFGNKIWIEASRNPHRICIFSQFLDGKMFACTECLVSKIFLTREEGKVVIFHNNQHGPICAMSLGDIINQITTIKYHFNKELLTLVTKEFIILPVSNKVLKKTIYLISDDKCCEFILADDVVKTNEVLYICKNCKFQGIRTYCMIETNELDLIVVSAMSTHKDPKKCFNLDVEKMKTKQGEVYQPGETIRFPKLE</sequence>
<dbReference type="Proteomes" id="UP000887576">
    <property type="component" value="Unplaced"/>
</dbReference>
<reference evidence="2" key="1">
    <citation type="submission" date="2022-11" db="UniProtKB">
        <authorList>
            <consortium name="WormBaseParasite"/>
        </authorList>
    </citation>
    <scope>IDENTIFICATION</scope>
</reference>
<protein>
    <submittedName>
        <fullName evidence="2">Uncharacterized protein</fullName>
    </submittedName>
</protein>
<name>A0AC34QXK0_9BILA</name>
<organism evidence="1 2">
    <name type="scientific">Panagrolaimus sp. JU765</name>
    <dbReference type="NCBI Taxonomy" id="591449"/>
    <lineage>
        <taxon>Eukaryota</taxon>
        <taxon>Metazoa</taxon>
        <taxon>Ecdysozoa</taxon>
        <taxon>Nematoda</taxon>
        <taxon>Chromadorea</taxon>
        <taxon>Rhabditida</taxon>
        <taxon>Tylenchina</taxon>
        <taxon>Panagrolaimomorpha</taxon>
        <taxon>Panagrolaimoidea</taxon>
        <taxon>Panagrolaimidae</taxon>
        <taxon>Panagrolaimus</taxon>
    </lineage>
</organism>
<evidence type="ECO:0000313" key="2">
    <source>
        <dbReference type="WBParaSite" id="JU765_v2.g20187.t1"/>
    </source>
</evidence>
<accession>A0AC34QXK0</accession>
<proteinExistence type="predicted"/>
<evidence type="ECO:0000313" key="1">
    <source>
        <dbReference type="Proteomes" id="UP000887576"/>
    </source>
</evidence>
<dbReference type="WBParaSite" id="JU765_v2.g20187.t1">
    <property type="protein sequence ID" value="JU765_v2.g20187.t1"/>
    <property type="gene ID" value="JU765_v2.g20187"/>
</dbReference>